<gene>
    <name evidence="2" type="ORF">GCM10010387_51530</name>
</gene>
<evidence type="ECO:0000256" key="1">
    <source>
        <dbReference type="SAM" id="MobiDB-lite"/>
    </source>
</evidence>
<dbReference type="AlphaFoldDB" id="A0A918QHS1"/>
<reference evidence="2" key="1">
    <citation type="journal article" date="2014" name="Int. J. Syst. Evol. Microbiol.">
        <title>Complete genome sequence of Corynebacterium casei LMG S-19264T (=DSM 44701T), isolated from a smear-ripened cheese.</title>
        <authorList>
            <consortium name="US DOE Joint Genome Institute (JGI-PGF)"/>
            <person name="Walter F."/>
            <person name="Albersmeier A."/>
            <person name="Kalinowski J."/>
            <person name="Ruckert C."/>
        </authorList>
    </citation>
    <scope>NUCLEOTIDE SEQUENCE</scope>
    <source>
        <strain evidence="2">JCM 4988</strain>
    </source>
</reference>
<evidence type="ECO:0000313" key="2">
    <source>
        <dbReference type="EMBL" id="GGZ50876.1"/>
    </source>
</evidence>
<proteinExistence type="predicted"/>
<organism evidence="2 3">
    <name type="scientific">Streptomyces inusitatus</name>
    <dbReference type="NCBI Taxonomy" id="68221"/>
    <lineage>
        <taxon>Bacteria</taxon>
        <taxon>Bacillati</taxon>
        <taxon>Actinomycetota</taxon>
        <taxon>Actinomycetes</taxon>
        <taxon>Kitasatosporales</taxon>
        <taxon>Streptomycetaceae</taxon>
        <taxon>Streptomyces</taxon>
    </lineage>
</organism>
<reference evidence="2" key="2">
    <citation type="submission" date="2020-09" db="EMBL/GenBank/DDBJ databases">
        <authorList>
            <person name="Sun Q."/>
            <person name="Ohkuma M."/>
        </authorList>
    </citation>
    <scope>NUCLEOTIDE SEQUENCE</scope>
    <source>
        <strain evidence="2">JCM 4988</strain>
    </source>
</reference>
<feature type="compositionally biased region" description="Basic residues" evidence="1">
    <location>
        <begin position="136"/>
        <end position="148"/>
    </location>
</feature>
<protein>
    <submittedName>
        <fullName evidence="2">Uncharacterized protein</fullName>
    </submittedName>
</protein>
<evidence type="ECO:0000313" key="3">
    <source>
        <dbReference type="Proteomes" id="UP000630936"/>
    </source>
</evidence>
<dbReference type="RefSeq" id="WP_190125595.1">
    <property type="nucleotide sequence ID" value="NZ_BMWG01000020.1"/>
</dbReference>
<dbReference type="Proteomes" id="UP000630936">
    <property type="component" value="Unassembled WGS sequence"/>
</dbReference>
<feature type="compositionally biased region" description="Low complexity" evidence="1">
    <location>
        <begin position="102"/>
        <end position="121"/>
    </location>
</feature>
<sequence>MDSERAGRIVSALRAREVMAHLVEAGVYEFGVRVVLDEGIEALWDVDGAAGLDAEIVSDGVLIGFVPHVPGSESFTEQQLVDVIATTVYSAEGLRPPADGTVGAPAGEAVTPGAAPGAAAPDRPRGEGGPPPVARYQRRAHWVRRGRR</sequence>
<name>A0A918QHS1_9ACTN</name>
<keyword evidence="3" id="KW-1185">Reference proteome</keyword>
<accession>A0A918QHS1</accession>
<feature type="region of interest" description="Disordered" evidence="1">
    <location>
        <begin position="94"/>
        <end position="148"/>
    </location>
</feature>
<dbReference type="EMBL" id="BMWG01000020">
    <property type="protein sequence ID" value="GGZ50876.1"/>
    <property type="molecule type" value="Genomic_DNA"/>
</dbReference>
<comment type="caution">
    <text evidence="2">The sequence shown here is derived from an EMBL/GenBank/DDBJ whole genome shotgun (WGS) entry which is preliminary data.</text>
</comment>